<evidence type="ECO:0000313" key="2">
    <source>
        <dbReference type="Proteomes" id="UP000242164"/>
    </source>
</evidence>
<dbReference type="InterPro" id="IPR011008">
    <property type="entry name" value="Dimeric_a/b-barrel"/>
</dbReference>
<organism evidence="1 2">
    <name type="scientific">Bacillus cytotoxicus</name>
    <dbReference type="NCBI Taxonomy" id="580165"/>
    <lineage>
        <taxon>Bacteria</taxon>
        <taxon>Bacillati</taxon>
        <taxon>Bacillota</taxon>
        <taxon>Bacilli</taxon>
        <taxon>Bacillales</taxon>
        <taxon>Bacillaceae</taxon>
        <taxon>Bacillus</taxon>
        <taxon>Bacillus cereus group</taxon>
    </lineage>
</organism>
<reference evidence="1 2" key="1">
    <citation type="submission" date="2016-08" db="EMBL/GenBank/DDBJ databases">
        <authorList>
            <person name="Loux V."/>
            <person name="Rue O."/>
        </authorList>
    </citation>
    <scope>NUCLEOTIDE SEQUENCE [LARGE SCALE GENOMIC DNA]</scope>
    <source>
        <strain evidence="1 2">AFSSA_08CEB44bac</strain>
    </source>
</reference>
<dbReference type="Proteomes" id="UP000242164">
    <property type="component" value="Unassembled WGS sequence"/>
</dbReference>
<dbReference type="EMBL" id="FMIK01000015">
    <property type="protein sequence ID" value="SCL84889.1"/>
    <property type="molecule type" value="Genomic_DNA"/>
</dbReference>
<name>A0AAX2CEE8_9BACI</name>
<protein>
    <recommendedName>
        <fullName evidence="3">ABM domain-containing protein</fullName>
    </recommendedName>
</protein>
<dbReference type="RefSeq" id="WP_087097714.1">
    <property type="nucleotide sequence ID" value="NZ_CP066179.1"/>
</dbReference>
<evidence type="ECO:0008006" key="3">
    <source>
        <dbReference type="Google" id="ProtNLM"/>
    </source>
</evidence>
<dbReference type="SUPFAM" id="SSF54909">
    <property type="entry name" value="Dimeric alpha+beta barrel"/>
    <property type="match status" value="1"/>
</dbReference>
<sequence length="97" mass="11801">MFIITKLIHIKFGYEAELIQSLQNYYPLSGTYGFINIEFNHIQRTEHGNEYMIRILWKTQEDYHEWISYKKKTNLATWKQQFQHCILSSKSNVIHME</sequence>
<dbReference type="AlphaFoldDB" id="A0AAX2CEE8"/>
<dbReference type="Gene3D" id="3.30.70.100">
    <property type="match status" value="1"/>
</dbReference>
<evidence type="ECO:0000313" key="1">
    <source>
        <dbReference type="EMBL" id="SCL84889.1"/>
    </source>
</evidence>
<comment type="caution">
    <text evidence="1">The sequence shown here is derived from an EMBL/GenBank/DDBJ whole genome shotgun (WGS) entry which is preliminary data.</text>
</comment>
<proteinExistence type="predicted"/>
<gene>
    <name evidence="1" type="ORF">BCB44BAC_00647</name>
</gene>
<accession>A0AAX2CEE8</accession>